<gene>
    <name evidence="2" type="ORF">Z518_00541</name>
</gene>
<dbReference type="HOGENOM" id="CLU_096567_3_0_1"/>
<name>A0A0D2J1A3_9EURO</name>
<sequence length="162" mass="18190">MGIFNFLSNFRKSNLISLFLRTLQLIDGLVVIGLYGVDLNKANKEDKYSDQKWVYAVTVGSIAAISAVLYSLASIFLPYRTVALLFAWDWMVAILFAAQSGIFGTMYLNEKTEMEGGIYRMKVAAGFDLAGLVLWFITAVIGTWWILTEKRNTAPVPEDRKT</sequence>
<dbReference type="RefSeq" id="XP_013276597.1">
    <property type="nucleotide sequence ID" value="XM_013421143.1"/>
</dbReference>
<evidence type="ECO:0008006" key="4">
    <source>
        <dbReference type="Google" id="ProtNLM"/>
    </source>
</evidence>
<keyword evidence="3" id="KW-1185">Reference proteome</keyword>
<evidence type="ECO:0000313" key="3">
    <source>
        <dbReference type="Proteomes" id="UP000053617"/>
    </source>
</evidence>
<organism evidence="2 3">
    <name type="scientific">Rhinocladiella mackenziei CBS 650.93</name>
    <dbReference type="NCBI Taxonomy" id="1442369"/>
    <lineage>
        <taxon>Eukaryota</taxon>
        <taxon>Fungi</taxon>
        <taxon>Dikarya</taxon>
        <taxon>Ascomycota</taxon>
        <taxon>Pezizomycotina</taxon>
        <taxon>Eurotiomycetes</taxon>
        <taxon>Chaetothyriomycetidae</taxon>
        <taxon>Chaetothyriales</taxon>
        <taxon>Herpotrichiellaceae</taxon>
        <taxon>Rhinocladiella</taxon>
    </lineage>
</organism>
<keyword evidence="1" id="KW-0812">Transmembrane</keyword>
<reference evidence="2 3" key="1">
    <citation type="submission" date="2015-01" db="EMBL/GenBank/DDBJ databases">
        <title>The Genome Sequence of Rhinocladiella mackenzie CBS 650.93.</title>
        <authorList>
            <consortium name="The Broad Institute Genomics Platform"/>
            <person name="Cuomo C."/>
            <person name="de Hoog S."/>
            <person name="Gorbushina A."/>
            <person name="Stielow B."/>
            <person name="Teixiera M."/>
            <person name="Abouelleil A."/>
            <person name="Chapman S.B."/>
            <person name="Priest M."/>
            <person name="Young S.K."/>
            <person name="Wortman J."/>
            <person name="Nusbaum C."/>
            <person name="Birren B."/>
        </authorList>
    </citation>
    <scope>NUCLEOTIDE SEQUENCE [LARGE SCALE GENOMIC DNA]</scope>
    <source>
        <strain evidence="2 3">CBS 650.93</strain>
    </source>
</reference>
<keyword evidence="1" id="KW-0472">Membrane</keyword>
<accession>A0A0D2J1A3</accession>
<dbReference type="GeneID" id="25288612"/>
<dbReference type="PANTHER" id="PTHR42083">
    <property type="entry name" value="MARVEL DOMAIN-CONTAINING PROTEIN"/>
    <property type="match status" value="1"/>
</dbReference>
<evidence type="ECO:0000256" key="1">
    <source>
        <dbReference type="SAM" id="Phobius"/>
    </source>
</evidence>
<dbReference type="VEuPathDB" id="FungiDB:Z518_00541"/>
<dbReference type="Proteomes" id="UP000053617">
    <property type="component" value="Unassembled WGS sequence"/>
</dbReference>
<proteinExistence type="predicted"/>
<feature type="transmembrane region" description="Helical" evidence="1">
    <location>
        <begin position="53"/>
        <end position="79"/>
    </location>
</feature>
<feature type="transmembrane region" description="Helical" evidence="1">
    <location>
        <begin position="85"/>
        <end position="108"/>
    </location>
</feature>
<protein>
    <recommendedName>
        <fullName evidence="4">MARVEL domain-containing protein</fullName>
    </recommendedName>
</protein>
<feature type="transmembrane region" description="Helical" evidence="1">
    <location>
        <begin position="129"/>
        <end position="147"/>
    </location>
</feature>
<dbReference type="OrthoDB" id="5363290at2759"/>
<keyword evidence="1" id="KW-1133">Transmembrane helix</keyword>
<dbReference type="PANTHER" id="PTHR42083:SF1">
    <property type="entry name" value="MARVEL DOMAIN-CONTAINING PROTEIN"/>
    <property type="match status" value="1"/>
</dbReference>
<evidence type="ECO:0000313" key="2">
    <source>
        <dbReference type="EMBL" id="KIX09461.1"/>
    </source>
</evidence>
<feature type="transmembrane region" description="Helical" evidence="1">
    <location>
        <begin position="15"/>
        <end position="37"/>
    </location>
</feature>
<dbReference type="EMBL" id="KN847475">
    <property type="protein sequence ID" value="KIX09461.1"/>
    <property type="molecule type" value="Genomic_DNA"/>
</dbReference>
<dbReference type="AlphaFoldDB" id="A0A0D2J1A3"/>